<accession>A0A2T9ZFY4</accession>
<feature type="signal peptide" evidence="2">
    <location>
        <begin position="1"/>
        <end position="18"/>
    </location>
</feature>
<feature type="compositionally biased region" description="Low complexity" evidence="1">
    <location>
        <begin position="99"/>
        <end position="141"/>
    </location>
</feature>
<organism evidence="3 4">
    <name type="scientific">Smittium megazygosporum</name>
    <dbReference type="NCBI Taxonomy" id="133381"/>
    <lineage>
        <taxon>Eukaryota</taxon>
        <taxon>Fungi</taxon>
        <taxon>Fungi incertae sedis</taxon>
        <taxon>Zoopagomycota</taxon>
        <taxon>Kickxellomycotina</taxon>
        <taxon>Harpellomycetes</taxon>
        <taxon>Harpellales</taxon>
        <taxon>Legeriomycetaceae</taxon>
        <taxon>Smittium</taxon>
    </lineage>
</organism>
<sequence>MKITISTLILFLSPVFSASEILSSKSNKKDDLNKVMDAVGVKRFKCSPGYIGFDCPIPNDQTLNKLSCYLQGKPGYSKGGVFIANDLENTGLSCPNKKVSTTTPTKTTTSTTPTTTTSTTSTTSTAYTTPTTSTKTTTSTTPAVYTTPTMPAARAACPLIVDIQKCMNKCVDDVLN</sequence>
<comment type="caution">
    <text evidence="3">The sequence shown here is derived from an EMBL/GenBank/DDBJ whole genome shotgun (WGS) entry which is preliminary data.</text>
</comment>
<dbReference type="STRING" id="133381.A0A2T9ZFY4"/>
<dbReference type="EMBL" id="MBFS01000226">
    <property type="protein sequence ID" value="PVV03500.1"/>
    <property type="molecule type" value="Genomic_DNA"/>
</dbReference>
<feature type="chain" id="PRO_5015730175" description="Secreted protein" evidence="2">
    <location>
        <begin position="19"/>
        <end position="176"/>
    </location>
</feature>
<dbReference type="AlphaFoldDB" id="A0A2T9ZFY4"/>
<protein>
    <recommendedName>
        <fullName evidence="5">Secreted protein</fullName>
    </recommendedName>
</protein>
<evidence type="ECO:0000256" key="1">
    <source>
        <dbReference type="SAM" id="MobiDB-lite"/>
    </source>
</evidence>
<evidence type="ECO:0000256" key="2">
    <source>
        <dbReference type="SAM" id="SignalP"/>
    </source>
</evidence>
<reference evidence="3 4" key="1">
    <citation type="journal article" date="2018" name="MBio">
        <title>Comparative Genomics Reveals the Core Gene Toolbox for the Fungus-Insect Symbiosis.</title>
        <authorList>
            <person name="Wang Y."/>
            <person name="Stata M."/>
            <person name="Wang W."/>
            <person name="Stajich J.E."/>
            <person name="White M.M."/>
            <person name="Moncalvo J.M."/>
        </authorList>
    </citation>
    <scope>NUCLEOTIDE SEQUENCE [LARGE SCALE GENOMIC DNA]</scope>
    <source>
        <strain evidence="3 4">SC-DP-2</strain>
    </source>
</reference>
<gene>
    <name evidence="3" type="ORF">BB560_002021</name>
</gene>
<dbReference type="Proteomes" id="UP000245609">
    <property type="component" value="Unassembled WGS sequence"/>
</dbReference>
<name>A0A2T9ZFY4_9FUNG</name>
<keyword evidence="4" id="KW-1185">Reference proteome</keyword>
<evidence type="ECO:0000313" key="4">
    <source>
        <dbReference type="Proteomes" id="UP000245609"/>
    </source>
</evidence>
<proteinExistence type="predicted"/>
<evidence type="ECO:0008006" key="5">
    <source>
        <dbReference type="Google" id="ProtNLM"/>
    </source>
</evidence>
<evidence type="ECO:0000313" key="3">
    <source>
        <dbReference type="EMBL" id="PVV03500.1"/>
    </source>
</evidence>
<feature type="region of interest" description="Disordered" evidence="1">
    <location>
        <begin position="98"/>
        <end position="141"/>
    </location>
</feature>
<keyword evidence="2" id="KW-0732">Signal</keyword>